<comment type="caution">
    <text evidence="1">The sequence shown here is derived from an EMBL/GenBank/DDBJ whole genome shotgun (WGS) entry which is preliminary data.</text>
</comment>
<dbReference type="OrthoDB" id="4689996at2759"/>
<dbReference type="AlphaFoldDB" id="A0A1Y1UQA9"/>
<dbReference type="Proteomes" id="UP000193218">
    <property type="component" value="Unassembled WGS sequence"/>
</dbReference>
<keyword evidence="2" id="KW-1185">Reference proteome</keyword>
<evidence type="ECO:0000313" key="2">
    <source>
        <dbReference type="Proteomes" id="UP000193218"/>
    </source>
</evidence>
<dbReference type="RefSeq" id="XP_021873532.1">
    <property type="nucleotide sequence ID" value="XM_022017829.1"/>
</dbReference>
<name>A0A1Y1UQA9_9TREE</name>
<protein>
    <submittedName>
        <fullName evidence="1">Uncharacterized protein</fullName>
    </submittedName>
</protein>
<gene>
    <name evidence="1" type="ORF">BD324DRAFT_648377</name>
</gene>
<dbReference type="InterPro" id="IPR045469">
    <property type="entry name" value="Nis1"/>
</dbReference>
<accession>A0A1Y1UQA9</accession>
<organism evidence="1 2">
    <name type="scientific">Kockovaella imperatae</name>
    <dbReference type="NCBI Taxonomy" id="4999"/>
    <lineage>
        <taxon>Eukaryota</taxon>
        <taxon>Fungi</taxon>
        <taxon>Dikarya</taxon>
        <taxon>Basidiomycota</taxon>
        <taxon>Agaricomycotina</taxon>
        <taxon>Tremellomycetes</taxon>
        <taxon>Tremellales</taxon>
        <taxon>Cuniculitremaceae</taxon>
        <taxon>Kockovaella</taxon>
    </lineage>
</organism>
<dbReference type="Pfam" id="PF19271">
    <property type="entry name" value="Nis1"/>
    <property type="match status" value="1"/>
</dbReference>
<reference evidence="1 2" key="1">
    <citation type="submission" date="2017-03" db="EMBL/GenBank/DDBJ databases">
        <title>Widespread Adenine N6-methylation of Active Genes in Fungi.</title>
        <authorList>
            <consortium name="DOE Joint Genome Institute"/>
            <person name="Mondo S.J."/>
            <person name="Dannebaum R.O."/>
            <person name="Kuo R.C."/>
            <person name="Louie K.B."/>
            <person name="Bewick A.J."/>
            <person name="Labutti K."/>
            <person name="Haridas S."/>
            <person name="Kuo A."/>
            <person name="Salamov A."/>
            <person name="Ahrendt S.R."/>
            <person name="Lau R."/>
            <person name="Bowen B.P."/>
            <person name="Lipzen A."/>
            <person name="Sullivan W."/>
            <person name="Andreopoulos W.B."/>
            <person name="Clum A."/>
            <person name="Lindquist E."/>
            <person name="Daum C."/>
            <person name="Northen T.R."/>
            <person name="Ramamoorthy G."/>
            <person name="Schmitz R.J."/>
            <person name="Gryganskyi A."/>
            <person name="Culley D."/>
            <person name="Magnuson J."/>
            <person name="James T.Y."/>
            <person name="O'Malley M.A."/>
            <person name="Stajich J.E."/>
            <person name="Spatafora J.W."/>
            <person name="Visel A."/>
            <person name="Grigoriev I.V."/>
        </authorList>
    </citation>
    <scope>NUCLEOTIDE SEQUENCE [LARGE SCALE GENOMIC DNA]</scope>
    <source>
        <strain evidence="1 2">NRRL Y-17943</strain>
    </source>
</reference>
<sequence>MNLHHVASTQFEVSIPAVADGEYYFVATVPYVTGASGGVGFRTWNQTMSIIAPPI</sequence>
<dbReference type="EMBL" id="NBSH01000002">
    <property type="protein sequence ID" value="ORX39747.1"/>
    <property type="molecule type" value="Genomic_DNA"/>
</dbReference>
<dbReference type="InParanoid" id="A0A1Y1UQA9"/>
<proteinExistence type="predicted"/>
<dbReference type="GeneID" id="33559638"/>
<evidence type="ECO:0000313" key="1">
    <source>
        <dbReference type="EMBL" id="ORX39747.1"/>
    </source>
</evidence>